<name>A0A081NJT5_9GAMM</name>
<dbReference type="OrthoDB" id="95129at2"/>
<sequence>MDVSNPLKAAELLSAYFISKGGNEVEFNSIVAESLKKLKKDVENQSWLRRFQAFAPNMLVTTNWDDQLEKIFDGIANVVIRKDKCPQVSNSGRNILKIHGDLSRPDSIVITQSQYFSFQREDTYLNRKIYTLFSEASPVFIGYSLTDPNIGFIYDEVYAHLGEEKPPAYMVVHPTVSDHVLQESKLLFENKNIHIIKADIETFLKDLASDYKEFKNSTKRFLIEHSIIKERSSTLITKIVTKKPIERETVLETFSTVESRHQAISALVEILNNQVLFKEFGGELLSPENRISYREIDRITESIIWMTNESGYTSPEVKNKFYSSIMKLCSKSDGVWDFDRAERPFLNVLRISPKPVHDIYEDRIKHIIEILKWSAPREIGKCWGTWKVFSQYTSWLSELDIQHILNVLEHDEVLDYQKSDKRWLLKIKESENCSESQKAIIDRLTET</sequence>
<dbReference type="Proteomes" id="UP000028073">
    <property type="component" value="Unassembled WGS sequence"/>
</dbReference>
<proteinExistence type="predicted"/>
<accession>A0A081NJT5</accession>
<gene>
    <name evidence="1" type="ORF">GZ78_00905</name>
</gene>
<protein>
    <submittedName>
        <fullName evidence="1">Uncharacterized protein</fullName>
    </submittedName>
</protein>
<dbReference type="Pfam" id="PF13289">
    <property type="entry name" value="SIR2_2"/>
    <property type="match status" value="1"/>
</dbReference>
<dbReference type="EMBL" id="JOKH01000001">
    <property type="protein sequence ID" value="KEQ18708.1"/>
    <property type="molecule type" value="Genomic_DNA"/>
</dbReference>
<comment type="caution">
    <text evidence="1">The sequence shown here is derived from an EMBL/GenBank/DDBJ whole genome shotgun (WGS) entry which is preliminary data.</text>
</comment>
<evidence type="ECO:0000313" key="1">
    <source>
        <dbReference type="EMBL" id="KEQ18708.1"/>
    </source>
</evidence>
<dbReference type="eggNOG" id="COG0846">
    <property type="taxonomic scope" value="Bacteria"/>
</dbReference>
<organism evidence="1 2">
    <name type="scientific">Endozoicomonas numazuensis</name>
    <dbReference type="NCBI Taxonomy" id="1137799"/>
    <lineage>
        <taxon>Bacteria</taxon>
        <taxon>Pseudomonadati</taxon>
        <taxon>Pseudomonadota</taxon>
        <taxon>Gammaproteobacteria</taxon>
        <taxon>Oceanospirillales</taxon>
        <taxon>Endozoicomonadaceae</taxon>
        <taxon>Endozoicomonas</taxon>
    </lineage>
</organism>
<keyword evidence="2" id="KW-1185">Reference proteome</keyword>
<dbReference type="STRING" id="1137799.GZ78_00905"/>
<reference evidence="1 2" key="1">
    <citation type="submission" date="2014-06" db="EMBL/GenBank/DDBJ databases">
        <title>Whole Genome Sequences of Three Symbiotic Endozoicomonas Bacteria.</title>
        <authorList>
            <person name="Neave M.J."/>
            <person name="Apprill A."/>
            <person name="Voolstra C.R."/>
        </authorList>
    </citation>
    <scope>NUCLEOTIDE SEQUENCE [LARGE SCALE GENOMIC DNA]</scope>
    <source>
        <strain evidence="1 2">DSM 25634</strain>
    </source>
</reference>
<dbReference type="AlphaFoldDB" id="A0A081NJT5"/>
<evidence type="ECO:0000313" key="2">
    <source>
        <dbReference type="Proteomes" id="UP000028073"/>
    </source>
</evidence>